<evidence type="ECO:0008006" key="3">
    <source>
        <dbReference type="Google" id="ProtNLM"/>
    </source>
</evidence>
<dbReference type="InterPro" id="IPR018642">
    <property type="entry name" value="DUF2066"/>
</dbReference>
<dbReference type="Proteomes" id="UP000248795">
    <property type="component" value="Unassembled WGS sequence"/>
</dbReference>
<keyword evidence="2" id="KW-1185">Reference proteome</keyword>
<name>A0A2W2BGX7_9HYPH</name>
<protein>
    <recommendedName>
        <fullName evidence="3">DUF2066 domain-containing protein</fullName>
    </recommendedName>
</protein>
<dbReference type="RefSeq" id="WP_111199929.1">
    <property type="nucleotide sequence ID" value="NZ_QKVK01000010.1"/>
</dbReference>
<dbReference type="AlphaFoldDB" id="A0A2W2BGX7"/>
<sequence length="371" mass="39956">MLQGRAVAAALAGLVALAALVLPVGAGGPVETSPFAVQGVEVDVTSTDANSAKNQALMDVQVKAFFLLVERLGSMELAEQLKEKLKPEDIAPFLRSLSIEKETSGPGRYIGTFTVRFLPAKMQKFLAGYNINVPAQQADPVLVIPVYRAPDGLKLWEDNPWRQAWIDLKGEQGVVPIIIPLGDLEDTEALTAEDAVNGDTVKLDAIRKRYDAASILVAQAQPTETTDLHVYIEGDTKLGHVNINKVYSPEPAEDGTTPPVETTAATAFQKVLYKAYIAQAAKVAEEKAARDNTPQSLAVTVPFSSPREWNAIRSRILNTPNVSGVDLSSLDFNGATIRLVYTHSLEELQGNMQRVGLSLSQGGGGWVIQPM</sequence>
<dbReference type="Pfam" id="PF09839">
    <property type="entry name" value="DUF2066"/>
    <property type="match status" value="1"/>
</dbReference>
<evidence type="ECO:0000313" key="2">
    <source>
        <dbReference type="Proteomes" id="UP000248795"/>
    </source>
</evidence>
<gene>
    <name evidence="1" type="ORF">DK847_17990</name>
</gene>
<reference evidence="2" key="1">
    <citation type="submission" date="2018-06" db="EMBL/GenBank/DDBJ databases">
        <title>Aestuariibacter litoralis strain KCTC 52945T.</title>
        <authorList>
            <person name="Li X."/>
            <person name="Salam N."/>
            <person name="Li J.-L."/>
            <person name="Chen Y.-M."/>
            <person name="Yang Z.-W."/>
            <person name="Zhang L.-Y."/>
            <person name="Han M.-X."/>
            <person name="Xiao M."/>
            <person name="Li W.-J."/>
        </authorList>
    </citation>
    <scope>NUCLEOTIDE SEQUENCE [LARGE SCALE GENOMIC DNA]</scope>
    <source>
        <strain evidence="2">KCTC 52945</strain>
    </source>
</reference>
<proteinExistence type="predicted"/>
<comment type="caution">
    <text evidence="1">The sequence shown here is derived from an EMBL/GenBank/DDBJ whole genome shotgun (WGS) entry which is preliminary data.</text>
</comment>
<organism evidence="1 2">
    <name type="scientific">Aestuariivirga litoralis</name>
    <dbReference type="NCBI Taxonomy" id="2650924"/>
    <lineage>
        <taxon>Bacteria</taxon>
        <taxon>Pseudomonadati</taxon>
        <taxon>Pseudomonadota</taxon>
        <taxon>Alphaproteobacteria</taxon>
        <taxon>Hyphomicrobiales</taxon>
        <taxon>Aestuariivirgaceae</taxon>
        <taxon>Aestuariivirga</taxon>
    </lineage>
</organism>
<dbReference type="EMBL" id="QKVK01000010">
    <property type="protein sequence ID" value="PZF75409.1"/>
    <property type="molecule type" value="Genomic_DNA"/>
</dbReference>
<accession>A0A2W2BGX7</accession>
<evidence type="ECO:0000313" key="1">
    <source>
        <dbReference type="EMBL" id="PZF75409.1"/>
    </source>
</evidence>